<name>A0A815G0W6_9BILA</name>
<evidence type="ECO:0000313" key="1">
    <source>
        <dbReference type="EMBL" id="CAF1332445.1"/>
    </source>
</evidence>
<reference evidence="1" key="1">
    <citation type="submission" date="2021-02" db="EMBL/GenBank/DDBJ databases">
        <authorList>
            <person name="Nowell W R."/>
        </authorList>
    </citation>
    <scope>NUCLEOTIDE SEQUENCE</scope>
</reference>
<organism evidence="1 3">
    <name type="scientific">Adineta steineri</name>
    <dbReference type="NCBI Taxonomy" id="433720"/>
    <lineage>
        <taxon>Eukaryota</taxon>
        <taxon>Metazoa</taxon>
        <taxon>Spiralia</taxon>
        <taxon>Gnathifera</taxon>
        <taxon>Rotifera</taxon>
        <taxon>Eurotatoria</taxon>
        <taxon>Bdelloidea</taxon>
        <taxon>Adinetida</taxon>
        <taxon>Adinetidae</taxon>
        <taxon>Adineta</taxon>
    </lineage>
</organism>
<dbReference type="EMBL" id="CAJNOE010000781">
    <property type="protein sequence ID" value="CAF1332445.1"/>
    <property type="molecule type" value="Genomic_DNA"/>
</dbReference>
<evidence type="ECO:0000313" key="3">
    <source>
        <dbReference type="Proteomes" id="UP000663860"/>
    </source>
</evidence>
<accession>A0A815G0W6</accession>
<comment type="caution">
    <text evidence="1">The sequence shown here is derived from an EMBL/GenBank/DDBJ whole genome shotgun (WGS) entry which is preliminary data.</text>
</comment>
<gene>
    <name evidence="1" type="ORF">IZO911_LOCUS35765</name>
    <name evidence="2" type="ORF">KXQ929_LOCUS26372</name>
</gene>
<proteinExistence type="predicted"/>
<protein>
    <submittedName>
        <fullName evidence="1">Uncharacterized protein</fullName>
    </submittedName>
</protein>
<dbReference type="Proteomes" id="UP000663860">
    <property type="component" value="Unassembled WGS sequence"/>
</dbReference>
<dbReference type="AlphaFoldDB" id="A0A815G0W6"/>
<sequence length="470" mass="52790">MTVTPHFHQLCSSDFIRDDRWLLYFQLRSTGVTLGTVSILADDFRSNPGSNLFTLMKTLCETANTTVINAAIVFGATKLVNAYLAPRVLFENKTTELALQFQQATQATFLTLFSQLSTAIRDNQIYSPVCSSDFVAEQWWGYLWGTDITPNFLDLQLLSIHFRILASLCSLAQQSIDNDTSAFLTNKLVTFEAMSFSSFQAQIASLTATFIAQTPDKFRRTQLFIYETFRANQLLVIPETNWQFVRTIAANNYVLATVPRSSFGNNYSCITTLDSFSRPLYIDANSNTIALPGVVGGCLPIDGARLSTLECFFNSNCILNLASIQLTRPTTFWLAKPLNTSTPSIYPSNTLIGSLVDSLFVEDWGIKRTNDITGLSVTSGKEQLIVIHLISNPDLVFYMQTKHDRVPEFVGYIAKLKQKLSNFVANVQRYISASFGEHKYIFNIIWDCIEKVEFRKGSNNNISLMLPDTM</sequence>
<dbReference type="EMBL" id="CAJOBB010002383">
    <property type="protein sequence ID" value="CAF3964120.1"/>
    <property type="molecule type" value="Genomic_DNA"/>
</dbReference>
<dbReference type="Proteomes" id="UP000663868">
    <property type="component" value="Unassembled WGS sequence"/>
</dbReference>
<evidence type="ECO:0000313" key="2">
    <source>
        <dbReference type="EMBL" id="CAF3964120.1"/>
    </source>
</evidence>